<keyword evidence="2" id="KW-1185">Reference proteome</keyword>
<evidence type="ECO:0000313" key="2">
    <source>
        <dbReference type="Proteomes" id="UP000196138"/>
    </source>
</evidence>
<evidence type="ECO:0000313" key="1">
    <source>
        <dbReference type="EMBL" id="ARU03823.1"/>
    </source>
</evidence>
<gene>
    <name evidence="1" type="ORF">CCO03_03215</name>
</gene>
<dbReference type="Proteomes" id="UP000196138">
    <property type="component" value="Chromosome"/>
</dbReference>
<sequence length="133" mass="14253">MNTLSVDASMRAMIGGAFYPTGHTMVMFASEHAAREAARQLAASGHDGEVYLAPPSVVLTEIAPTVHDADQPLPSIGTDAATAREFIQLAHDGQTGLLVQTRNAAQLETLQALLQHTPYTLARRYGQLVIEDL</sequence>
<organism evidence="1 2">
    <name type="scientific">Comamonas serinivorans</name>
    <dbReference type="NCBI Taxonomy" id="1082851"/>
    <lineage>
        <taxon>Bacteria</taxon>
        <taxon>Pseudomonadati</taxon>
        <taxon>Pseudomonadota</taxon>
        <taxon>Betaproteobacteria</taxon>
        <taxon>Burkholderiales</taxon>
        <taxon>Comamonadaceae</taxon>
        <taxon>Comamonas</taxon>
    </lineage>
</organism>
<accession>A0A1Y0EJK5</accession>
<reference evidence="1 2" key="1">
    <citation type="submission" date="2017-05" db="EMBL/GenBank/DDBJ databases">
        <authorList>
            <person name="Song R."/>
            <person name="Chenine A.L."/>
            <person name="Ruprecht R.M."/>
        </authorList>
    </citation>
    <scope>NUCLEOTIDE SEQUENCE [LARGE SCALE GENOMIC DNA]</scope>
    <source>
        <strain evidence="1 2">DSM 26136</strain>
    </source>
</reference>
<dbReference type="AlphaFoldDB" id="A0A1Y0EJK5"/>
<dbReference type="KEGG" id="cser:CCO03_03215"/>
<name>A0A1Y0EJK5_9BURK</name>
<protein>
    <submittedName>
        <fullName evidence="1">Uncharacterized protein</fullName>
    </submittedName>
</protein>
<dbReference type="RefSeq" id="WP_087277182.1">
    <property type="nucleotide sequence ID" value="NZ_CP021455.1"/>
</dbReference>
<dbReference type="OrthoDB" id="7064156at2"/>
<dbReference type="EMBL" id="CP021455">
    <property type="protein sequence ID" value="ARU03823.1"/>
    <property type="molecule type" value="Genomic_DNA"/>
</dbReference>
<proteinExistence type="predicted"/>